<gene>
    <name evidence="1" type="ORF">UFOPK3519_02036</name>
</gene>
<organism evidence="1">
    <name type="scientific">freshwater metagenome</name>
    <dbReference type="NCBI Taxonomy" id="449393"/>
    <lineage>
        <taxon>unclassified sequences</taxon>
        <taxon>metagenomes</taxon>
        <taxon>ecological metagenomes</taxon>
    </lineage>
</organism>
<dbReference type="AlphaFoldDB" id="A0A6J7HTU5"/>
<proteinExistence type="predicted"/>
<protein>
    <submittedName>
        <fullName evidence="1">Unannotated protein</fullName>
    </submittedName>
</protein>
<sequence>MPSFAKSIRPYVTQEIQQAQHSWAAGQRVLAFRHLERAHVLGQSSTVQHVRTHWHMFIWGIRSKSFREALGQVVRMVGAATKTFIGLVPSGNTGGSNVSPFKPLPVPQDLARILAAVKPPSR</sequence>
<reference evidence="1" key="1">
    <citation type="submission" date="2020-05" db="EMBL/GenBank/DDBJ databases">
        <authorList>
            <person name="Chiriac C."/>
            <person name="Salcher M."/>
            <person name="Ghai R."/>
            <person name="Kavagutti S V."/>
        </authorList>
    </citation>
    <scope>NUCLEOTIDE SEQUENCE</scope>
</reference>
<dbReference type="Pfam" id="PF12487">
    <property type="entry name" value="DUF3703"/>
    <property type="match status" value="1"/>
</dbReference>
<accession>A0A6J7HTU5</accession>
<evidence type="ECO:0000313" key="1">
    <source>
        <dbReference type="EMBL" id="CAB4923062.1"/>
    </source>
</evidence>
<dbReference type="EMBL" id="CAFBMG010000269">
    <property type="protein sequence ID" value="CAB4923062.1"/>
    <property type="molecule type" value="Genomic_DNA"/>
</dbReference>
<name>A0A6J7HTU5_9ZZZZ</name>
<dbReference type="InterPro" id="IPR022172">
    <property type="entry name" value="DUF3703"/>
</dbReference>